<keyword evidence="2" id="KW-0012">Acyltransferase</keyword>
<dbReference type="PANTHER" id="PTHR43877">
    <property type="entry name" value="AMINOALKYLPHOSPHONATE N-ACETYLTRANSFERASE-RELATED-RELATED"/>
    <property type="match status" value="1"/>
</dbReference>
<accession>A0A2W2C6M2</accession>
<protein>
    <submittedName>
        <fullName evidence="4">GNAT family N-acetyltransferase</fullName>
    </submittedName>
</protein>
<dbReference type="PROSITE" id="PS51186">
    <property type="entry name" value="GNAT"/>
    <property type="match status" value="1"/>
</dbReference>
<evidence type="ECO:0000256" key="2">
    <source>
        <dbReference type="ARBA" id="ARBA00023315"/>
    </source>
</evidence>
<name>A0A2W2C6M2_9ACTN</name>
<dbReference type="GO" id="GO:0016747">
    <property type="term" value="F:acyltransferase activity, transferring groups other than amino-acyl groups"/>
    <property type="evidence" value="ECO:0007669"/>
    <property type="project" value="InterPro"/>
</dbReference>
<dbReference type="Gene3D" id="3.40.630.30">
    <property type="match status" value="1"/>
</dbReference>
<evidence type="ECO:0000259" key="3">
    <source>
        <dbReference type="PROSITE" id="PS51186"/>
    </source>
</evidence>
<dbReference type="CDD" id="cd04301">
    <property type="entry name" value="NAT_SF"/>
    <property type="match status" value="1"/>
</dbReference>
<evidence type="ECO:0000313" key="5">
    <source>
        <dbReference type="Proteomes" id="UP000248749"/>
    </source>
</evidence>
<feature type="domain" description="N-acetyltransferase" evidence="3">
    <location>
        <begin position="2"/>
        <end position="164"/>
    </location>
</feature>
<evidence type="ECO:0000256" key="1">
    <source>
        <dbReference type="ARBA" id="ARBA00022679"/>
    </source>
</evidence>
<dbReference type="EMBL" id="POUB01000132">
    <property type="protein sequence ID" value="PZF95081.1"/>
    <property type="molecule type" value="Genomic_DNA"/>
</dbReference>
<dbReference type="AlphaFoldDB" id="A0A2W2C6M2"/>
<reference evidence="4 5" key="1">
    <citation type="submission" date="2018-01" db="EMBL/GenBank/DDBJ databases">
        <title>Draft genome sequence of Salinispora sp. 13K206.</title>
        <authorList>
            <person name="Sahin N."/>
            <person name="Saygin H."/>
            <person name="Ay H."/>
        </authorList>
    </citation>
    <scope>NUCLEOTIDE SEQUENCE [LARGE SCALE GENOMIC DNA]</scope>
    <source>
        <strain evidence="4 5">13K206</strain>
    </source>
</reference>
<sequence>MSDVRRAGVADAEELIRLRGLMLAAVRGREPAPGPWQEHALRLARAQLGDPDGPAAAFVVDAPDLPGGLVACAYGVIENRLGGPDNPTGQTGYVYNVVTEPAHRRRGHSRACLLALLDWYRDRGVRRVDLRASPDGAPLYRQLGFRPASGTAMRLAVPAAGPLGG</sequence>
<dbReference type="InterPro" id="IPR050832">
    <property type="entry name" value="Bact_Acetyltransf"/>
</dbReference>
<dbReference type="InterPro" id="IPR000182">
    <property type="entry name" value="GNAT_dom"/>
</dbReference>
<dbReference type="RefSeq" id="WP_111135503.1">
    <property type="nucleotide sequence ID" value="NZ_POUB01000132.1"/>
</dbReference>
<dbReference type="Pfam" id="PF00583">
    <property type="entry name" value="Acetyltransf_1"/>
    <property type="match status" value="1"/>
</dbReference>
<keyword evidence="1 4" id="KW-0808">Transferase</keyword>
<organism evidence="4 5">
    <name type="scientific">Micromonospora deserti</name>
    <dbReference type="NCBI Taxonomy" id="2070366"/>
    <lineage>
        <taxon>Bacteria</taxon>
        <taxon>Bacillati</taxon>
        <taxon>Actinomycetota</taxon>
        <taxon>Actinomycetes</taxon>
        <taxon>Micromonosporales</taxon>
        <taxon>Micromonosporaceae</taxon>
        <taxon>Micromonospora</taxon>
    </lineage>
</organism>
<dbReference type="InterPro" id="IPR016181">
    <property type="entry name" value="Acyl_CoA_acyltransferase"/>
</dbReference>
<proteinExistence type="predicted"/>
<dbReference type="SUPFAM" id="SSF55729">
    <property type="entry name" value="Acyl-CoA N-acyltransferases (Nat)"/>
    <property type="match status" value="1"/>
</dbReference>
<keyword evidence="5" id="KW-1185">Reference proteome</keyword>
<evidence type="ECO:0000313" key="4">
    <source>
        <dbReference type="EMBL" id="PZF95081.1"/>
    </source>
</evidence>
<gene>
    <name evidence="4" type="ORF">C1I99_18575</name>
</gene>
<comment type="caution">
    <text evidence="4">The sequence shown here is derived from an EMBL/GenBank/DDBJ whole genome shotgun (WGS) entry which is preliminary data.</text>
</comment>
<dbReference type="OrthoDB" id="5243104at2"/>
<dbReference type="Proteomes" id="UP000248749">
    <property type="component" value="Unassembled WGS sequence"/>
</dbReference>